<dbReference type="GO" id="GO:0005737">
    <property type="term" value="C:cytoplasm"/>
    <property type="evidence" value="ECO:0007669"/>
    <property type="project" value="UniProtKB-ARBA"/>
</dbReference>
<proteinExistence type="inferred from homology"/>
<feature type="compositionally biased region" description="Basic and acidic residues" evidence="2">
    <location>
        <begin position="1"/>
        <end position="27"/>
    </location>
</feature>
<dbReference type="GO" id="GO:0005634">
    <property type="term" value="C:nucleus"/>
    <property type="evidence" value="ECO:0007669"/>
    <property type="project" value="TreeGrafter"/>
</dbReference>
<dbReference type="InterPro" id="IPR037047">
    <property type="entry name" value="PITH_dom_sf"/>
</dbReference>
<keyword evidence="5" id="KW-1185">Reference proteome</keyword>
<feature type="domain" description="PITH" evidence="3">
    <location>
        <begin position="20"/>
        <end position="190"/>
    </location>
</feature>
<accession>A0A5M3MYI6</accession>
<dbReference type="InterPro" id="IPR045099">
    <property type="entry name" value="PITH1-like"/>
</dbReference>
<evidence type="ECO:0000313" key="5">
    <source>
        <dbReference type="Proteomes" id="UP000053558"/>
    </source>
</evidence>
<evidence type="ECO:0000259" key="3">
    <source>
        <dbReference type="PROSITE" id="PS51532"/>
    </source>
</evidence>
<protein>
    <submittedName>
        <fullName evidence="4">DUF1000-domain-containing protein</fullName>
    </submittedName>
</protein>
<dbReference type="EMBL" id="JH711575">
    <property type="protein sequence ID" value="EIW84179.1"/>
    <property type="molecule type" value="Genomic_DNA"/>
</dbReference>
<dbReference type="InterPro" id="IPR008979">
    <property type="entry name" value="Galactose-bd-like_sf"/>
</dbReference>
<dbReference type="Proteomes" id="UP000053558">
    <property type="component" value="Unassembled WGS sequence"/>
</dbReference>
<sequence length="210" mass="23287">MPDDHHHHDGCSHEHHDHDHDSPDAGPKDNLYPYIDRPNVVALNASGNGQDVIKPWDERNSDQAFVESDADDQLIIRIPFTGSVKLRSVLLKAGPGDLIPTKMALFANQPDLDFSDIADKTPAQEFEVAQGKEIAEYTVKAAKFTSTSSLTIFLSEAQGGFQSRVYYVGLLGQWSERKKNPIITVYEAQANPADHKKIRGMTDMSSTPQM</sequence>
<dbReference type="PANTHER" id="PTHR12175">
    <property type="entry name" value="AD039 HT014 THIOREDOXIN FAMILY TRP26"/>
    <property type="match status" value="1"/>
</dbReference>
<feature type="region of interest" description="Disordered" evidence="2">
    <location>
        <begin position="1"/>
        <end position="32"/>
    </location>
</feature>
<dbReference type="OMA" id="SHEVTIC"/>
<comment type="similarity">
    <text evidence="1">Belongs to the PITHD1 family.</text>
</comment>
<dbReference type="PROSITE" id="PS51532">
    <property type="entry name" value="PITH"/>
    <property type="match status" value="1"/>
</dbReference>
<name>A0A5M3MYI6_CONPW</name>
<evidence type="ECO:0000256" key="2">
    <source>
        <dbReference type="SAM" id="MobiDB-lite"/>
    </source>
</evidence>
<dbReference type="InterPro" id="IPR010400">
    <property type="entry name" value="PITH_dom"/>
</dbReference>
<dbReference type="AlphaFoldDB" id="A0A5M3MYI6"/>
<dbReference type="GeneID" id="19211257"/>
<reference evidence="5" key="1">
    <citation type="journal article" date="2012" name="Science">
        <title>The Paleozoic origin of enzymatic lignin decomposition reconstructed from 31 fungal genomes.</title>
        <authorList>
            <person name="Floudas D."/>
            <person name="Binder M."/>
            <person name="Riley R."/>
            <person name="Barry K."/>
            <person name="Blanchette R.A."/>
            <person name="Henrissat B."/>
            <person name="Martinez A.T."/>
            <person name="Otillar R."/>
            <person name="Spatafora J.W."/>
            <person name="Yadav J.S."/>
            <person name="Aerts A."/>
            <person name="Benoit I."/>
            <person name="Boyd A."/>
            <person name="Carlson A."/>
            <person name="Copeland A."/>
            <person name="Coutinho P.M."/>
            <person name="de Vries R.P."/>
            <person name="Ferreira P."/>
            <person name="Findley K."/>
            <person name="Foster B."/>
            <person name="Gaskell J."/>
            <person name="Glotzer D."/>
            <person name="Gorecki P."/>
            <person name="Heitman J."/>
            <person name="Hesse C."/>
            <person name="Hori C."/>
            <person name="Igarashi K."/>
            <person name="Jurgens J.A."/>
            <person name="Kallen N."/>
            <person name="Kersten P."/>
            <person name="Kohler A."/>
            <person name="Kuees U."/>
            <person name="Kumar T.K.A."/>
            <person name="Kuo A."/>
            <person name="LaButti K."/>
            <person name="Larrondo L.F."/>
            <person name="Lindquist E."/>
            <person name="Ling A."/>
            <person name="Lombard V."/>
            <person name="Lucas S."/>
            <person name="Lundell T."/>
            <person name="Martin R."/>
            <person name="McLaughlin D.J."/>
            <person name="Morgenstern I."/>
            <person name="Morin E."/>
            <person name="Murat C."/>
            <person name="Nagy L.G."/>
            <person name="Nolan M."/>
            <person name="Ohm R.A."/>
            <person name="Patyshakuliyeva A."/>
            <person name="Rokas A."/>
            <person name="Ruiz-Duenas F.J."/>
            <person name="Sabat G."/>
            <person name="Salamov A."/>
            <person name="Samejima M."/>
            <person name="Schmutz J."/>
            <person name="Slot J.C."/>
            <person name="St John F."/>
            <person name="Stenlid J."/>
            <person name="Sun H."/>
            <person name="Sun S."/>
            <person name="Syed K."/>
            <person name="Tsang A."/>
            <person name="Wiebenga A."/>
            <person name="Young D."/>
            <person name="Pisabarro A."/>
            <person name="Eastwood D.C."/>
            <person name="Martin F."/>
            <person name="Cullen D."/>
            <person name="Grigoriev I.V."/>
            <person name="Hibbett D.S."/>
        </authorList>
    </citation>
    <scope>NUCLEOTIDE SEQUENCE [LARGE SCALE GENOMIC DNA]</scope>
    <source>
        <strain evidence="5">RWD-64-598 SS2</strain>
    </source>
</reference>
<evidence type="ECO:0000313" key="4">
    <source>
        <dbReference type="EMBL" id="EIW84179.1"/>
    </source>
</evidence>
<evidence type="ECO:0000256" key="1">
    <source>
        <dbReference type="ARBA" id="ARBA00025788"/>
    </source>
</evidence>
<dbReference type="RefSeq" id="XP_007765950.1">
    <property type="nucleotide sequence ID" value="XM_007767760.1"/>
</dbReference>
<gene>
    <name evidence="4" type="ORF">CONPUDRAFT_88473</name>
</gene>
<dbReference type="KEGG" id="cput:CONPUDRAFT_88473"/>
<dbReference type="SUPFAM" id="SSF49785">
    <property type="entry name" value="Galactose-binding domain-like"/>
    <property type="match status" value="1"/>
</dbReference>
<dbReference type="OrthoDB" id="2635at2759"/>
<dbReference type="Gene3D" id="2.60.120.470">
    <property type="entry name" value="PITH domain"/>
    <property type="match status" value="1"/>
</dbReference>
<dbReference type="PANTHER" id="PTHR12175:SF1">
    <property type="entry name" value="PITH DOMAIN-CONTAINING PROTEIN 1"/>
    <property type="match status" value="1"/>
</dbReference>
<organism evidence="4 5">
    <name type="scientific">Coniophora puteana (strain RWD-64-598)</name>
    <name type="common">Brown rot fungus</name>
    <dbReference type="NCBI Taxonomy" id="741705"/>
    <lineage>
        <taxon>Eukaryota</taxon>
        <taxon>Fungi</taxon>
        <taxon>Dikarya</taxon>
        <taxon>Basidiomycota</taxon>
        <taxon>Agaricomycotina</taxon>
        <taxon>Agaricomycetes</taxon>
        <taxon>Agaricomycetidae</taxon>
        <taxon>Boletales</taxon>
        <taxon>Coniophorineae</taxon>
        <taxon>Coniophoraceae</taxon>
        <taxon>Coniophora</taxon>
    </lineage>
</organism>
<comment type="caution">
    <text evidence="4">The sequence shown here is derived from an EMBL/GenBank/DDBJ whole genome shotgun (WGS) entry which is preliminary data.</text>
</comment>
<dbReference type="Pfam" id="PF06201">
    <property type="entry name" value="PITH"/>
    <property type="match status" value="1"/>
</dbReference>